<dbReference type="EMBL" id="AP022609">
    <property type="protein sequence ID" value="BBZ25704.1"/>
    <property type="molecule type" value="Genomic_DNA"/>
</dbReference>
<keyword evidence="3" id="KW-1185">Reference proteome</keyword>
<accession>A0A7I7X849</accession>
<organism evidence="2 3">
    <name type="scientific">Mycolicibacter hiberniae</name>
    <dbReference type="NCBI Taxonomy" id="29314"/>
    <lineage>
        <taxon>Bacteria</taxon>
        <taxon>Bacillati</taxon>
        <taxon>Actinomycetota</taxon>
        <taxon>Actinomycetes</taxon>
        <taxon>Mycobacteriales</taxon>
        <taxon>Mycobacteriaceae</taxon>
        <taxon>Mycolicibacter</taxon>
    </lineage>
</organism>
<dbReference type="KEGG" id="mhib:MHIB_41220"/>
<dbReference type="AlphaFoldDB" id="A0A7I7X849"/>
<protein>
    <submittedName>
        <fullName evidence="2">Uncharacterized protein</fullName>
    </submittedName>
</protein>
<reference evidence="2 3" key="1">
    <citation type="journal article" date="2019" name="Emerg. Microbes Infect.">
        <title>Comprehensive subspecies identification of 175 nontuberculous mycobacteria species based on 7547 genomic profiles.</title>
        <authorList>
            <person name="Matsumoto Y."/>
            <person name="Kinjo T."/>
            <person name="Motooka D."/>
            <person name="Nabeya D."/>
            <person name="Jung N."/>
            <person name="Uechi K."/>
            <person name="Horii T."/>
            <person name="Iida T."/>
            <person name="Fujita J."/>
            <person name="Nakamura S."/>
        </authorList>
    </citation>
    <scope>NUCLEOTIDE SEQUENCE [LARGE SCALE GENOMIC DNA]</scope>
    <source>
        <strain evidence="2 3">JCM 13571</strain>
    </source>
</reference>
<name>A0A7I7X849_9MYCO</name>
<evidence type="ECO:0000313" key="3">
    <source>
        <dbReference type="Proteomes" id="UP000467260"/>
    </source>
</evidence>
<evidence type="ECO:0000256" key="1">
    <source>
        <dbReference type="SAM" id="MobiDB-lite"/>
    </source>
</evidence>
<sequence length="74" mass="7544">MQHHQHWRRTAAAAMRARLTANATKLTTTADEYEATDNNAAAALTAVAQRAGGPPPLAPHSGVDAGAGALGTGR</sequence>
<evidence type="ECO:0000313" key="2">
    <source>
        <dbReference type="EMBL" id="BBZ25704.1"/>
    </source>
</evidence>
<gene>
    <name evidence="2" type="ORF">MHIB_41220</name>
</gene>
<feature type="region of interest" description="Disordered" evidence="1">
    <location>
        <begin position="50"/>
        <end position="74"/>
    </location>
</feature>
<proteinExistence type="predicted"/>
<dbReference type="Proteomes" id="UP000467260">
    <property type="component" value="Chromosome"/>
</dbReference>